<name>A0ABN3BZW3_9ACTN</name>
<keyword evidence="2" id="KW-1185">Reference proteome</keyword>
<protein>
    <recommendedName>
        <fullName evidence="3">Secreted protein</fullName>
    </recommendedName>
</protein>
<evidence type="ECO:0008006" key="3">
    <source>
        <dbReference type="Google" id="ProtNLM"/>
    </source>
</evidence>
<reference evidence="1 2" key="1">
    <citation type="journal article" date="2019" name="Int. J. Syst. Evol. Microbiol.">
        <title>The Global Catalogue of Microorganisms (GCM) 10K type strain sequencing project: providing services to taxonomists for standard genome sequencing and annotation.</title>
        <authorList>
            <consortium name="The Broad Institute Genomics Platform"/>
            <consortium name="The Broad Institute Genome Sequencing Center for Infectious Disease"/>
            <person name="Wu L."/>
            <person name="Ma J."/>
        </authorList>
    </citation>
    <scope>NUCLEOTIDE SEQUENCE [LARGE SCALE GENOMIC DNA]</scope>
    <source>
        <strain evidence="1 2">JCM 14924</strain>
    </source>
</reference>
<evidence type="ECO:0000313" key="1">
    <source>
        <dbReference type="EMBL" id="GAA2202430.1"/>
    </source>
</evidence>
<accession>A0ABN3BZW3</accession>
<gene>
    <name evidence="1" type="ORF">GCM10009787_61390</name>
</gene>
<comment type="caution">
    <text evidence="1">The sequence shown here is derived from an EMBL/GenBank/DDBJ whole genome shotgun (WGS) entry which is preliminary data.</text>
</comment>
<evidence type="ECO:0000313" key="2">
    <source>
        <dbReference type="Proteomes" id="UP001501391"/>
    </source>
</evidence>
<proteinExistence type="predicted"/>
<dbReference type="EMBL" id="BAAAOQ010000023">
    <property type="protein sequence ID" value="GAA2202430.1"/>
    <property type="molecule type" value="Genomic_DNA"/>
</dbReference>
<organism evidence="1 2">
    <name type="scientific">Streptomyces bangladeshensis</name>
    <dbReference type="NCBI Taxonomy" id="295352"/>
    <lineage>
        <taxon>Bacteria</taxon>
        <taxon>Bacillati</taxon>
        <taxon>Actinomycetota</taxon>
        <taxon>Actinomycetes</taxon>
        <taxon>Kitasatosporales</taxon>
        <taxon>Streptomycetaceae</taxon>
        <taxon>Streptomyces</taxon>
    </lineage>
</organism>
<dbReference type="Proteomes" id="UP001501391">
    <property type="component" value="Unassembled WGS sequence"/>
</dbReference>
<dbReference type="RefSeq" id="WP_059252380.1">
    <property type="nucleotide sequence ID" value="NZ_BAAAOQ010000023.1"/>
</dbReference>
<sequence>MKPTQKRLLGAAVAVATGATALLGTGIGTADAAGRAHRAYCDHAERAIWTGGDPSRNMTAHGCSLPDEKRRWYTVEIDTLVEPHYKTDYLDGGVGRTETLHDRTVRCLGYTSDDDAVHWFGCLPH</sequence>